<dbReference type="Proteomes" id="UP000194857">
    <property type="component" value="Unassembled WGS sequence"/>
</dbReference>
<protein>
    <recommendedName>
        <fullName evidence="14">Secreted protein</fullName>
    </recommendedName>
</protein>
<evidence type="ECO:0000313" key="6">
    <source>
        <dbReference type="EMBL" id="RMS57838.1"/>
    </source>
</evidence>
<evidence type="ECO:0000313" key="5">
    <source>
        <dbReference type="EMBL" id="OTI56342.1"/>
    </source>
</evidence>
<proteinExistence type="predicted"/>
<dbReference type="RefSeq" id="WP_003087758.1">
    <property type="nucleotide sequence ID" value="NZ_AP014622.1"/>
</dbReference>
<dbReference type="EMBL" id="CP136986">
    <property type="protein sequence ID" value="WOS75176.1"/>
    <property type="molecule type" value="Genomic_DNA"/>
</dbReference>
<accession>A0A1S1C088</accession>
<dbReference type="AlphaFoldDB" id="A0A069PZ16"/>
<evidence type="ECO:0000313" key="8">
    <source>
        <dbReference type="EMBL" id="WOS75176.1"/>
    </source>
</evidence>
<evidence type="ECO:0000313" key="11">
    <source>
        <dbReference type="Proteomes" id="UP000270834"/>
    </source>
</evidence>
<dbReference type="EMBL" id="RBSQ01000450">
    <property type="protein sequence ID" value="RMS57838.1"/>
    <property type="molecule type" value="Genomic_DNA"/>
</dbReference>
<evidence type="ECO:0000313" key="13">
    <source>
        <dbReference type="Proteomes" id="UP000433532"/>
    </source>
</evidence>
<reference evidence="4 13" key="7">
    <citation type="submission" date="2019-11" db="EMBL/GenBank/DDBJ databases">
        <title>Genomes of ocular Pseudomonas aeruginosa isolates.</title>
        <authorList>
            <person name="Khan M."/>
            <person name="Rice S.A."/>
            <person name="Willcox M.D.P."/>
            <person name="Stapleton F."/>
        </authorList>
    </citation>
    <scope>NUCLEOTIDE SEQUENCE [LARGE SCALE GENOMIC DNA]</scope>
    <source>
        <strain evidence="4 13">PA221</strain>
    </source>
</reference>
<reference evidence="9" key="2">
    <citation type="submission" date="2015-06" db="EMBL/GenBank/DDBJ databases">
        <authorList>
            <person name="Radhakrishnan Rajesh"/>
            <person name="Underwood Anthony"/>
            <person name="Al-Shahib Ali"/>
        </authorList>
    </citation>
    <scope>NUCLEOTIDE SEQUENCE [LARGE SCALE GENOMIC DNA]</scope>
    <source>
        <strain evidence="9">P19_London_7_VIM_2_05_10</strain>
    </source>
</reference>
<reference evidence="6 11" key="5">
    <citation type="submission" date="2018-08" db="EMBL/GenBank/DDBJ databases">
        <title>Recombination of ecologically and evolutionarily significant loci maintains genetic cohesion in the Pseudomonas syringae species complex.</title>
        <authorList>
            <person name="Dillon M."/>
            <person name="Thakur S."/>
            <person name="Almeida R.N.D."/>
            <person name="Weir B.S."/>
            <person name="Guttman D.S."/>
        </authorList>
    </citation>
    <scope>NUCLEOTIDE SEQUENCE [LARGE SCALE GENOMIC DNA]</scope>
    <source>
        <strain evidence="6 11">ICMP 7846</strain>
    </source>
</reference>
<evidence type="ECO:0000313" key="7">
    <source>
        <dbReference type="EMBL" id="RPM21720.1"/>
    </source>
</evidence>
<feature type="region of interest" description="Disordered" evidence="1">
    <location>
        <begin position="40"/>
        <end position="62"/>
    </location>
</feature>
<organism evidence="5 10">
    <name type="scientific">Pseudomonas aeruginosa</name>
    <dbReference type="NCBI Taxonomy" id="287"/>
    <lineage>
        <taxon>Bacteria</taxon>
        <taxon>Pseudomonadati</taxon>
        <taxon>Pseudomonadota</taxon>
        <taxon>Gammaproteobacteria</taxon>
        <taxon>Pseudomonadales</taxon>
        <taxon>Pseudomonadaceae</taxon>
        <taxon>Pseudomonas</taxon>
    </lineage>
</organism>
<reference evidence="8" key="8">
    <citation type="submission" date="2023-06" db="EMBL/GenBank/DDBJ databases">
        <authorList>
            <consortium name="Clinical and Environmental Microbiology Branch: Whole genome sequencing antimicrobial resistance pathogens in the healthcare setting"/>
        </authorList>
    </citation>
    <scope>NUCLEOTIDE SEQUENCE</scope>
    <source>
        <strain evidence="8">2021CK-01020</strain>
    </source>
</reference>
<dbReference type="KEGG" id="paeb:NCGM1900_4818"/>
<evidence type="ECO:0008006" key="14">
    <source>
        <dbReference type="Google" id="ProtNLM"/>
    </source>
</evidence>
<dbReference type="Proteomes" id="UP000284767">
    <property type="component" value="Unassembled WGS sequence"/>
</dbReference>
<feature type="chain" id="PRO_5015027681" description="Secreted protein" evidence="2">
    <location>
        <begin position="25"/>
        <end position="62"/>
    </location>
</feature>
<reference evidence="7 12" key="6">
    <citation type="submission" date="2019-01" db="EMBL/GenBank/DDBJ databases">
        <title>The Pseudomonas aeruginosa pan-genome provides new insights on its population structure, horizontal gene transfer and pathogenicity.</title>
        <authorList>
            <person name="Freschi L."/>
            <person name="Vincent A.T."/>
            <person name="Jeukens J."/>
            <person name="Emond-Rheault J.-G."/>
            <person name="Kukavica-Ibrulj I."/>
            <person name="Dupont M.-J."/>
            <person name="Charette S.J."/>
            <person name="Boyle B."/>
            <person name="Levesque R.C."/>
        </authorList>
    </citation>
    <scope>NUCLEOTIDE SEQUENCE [LARGE SCALE GENOMIC DNA]</scope>
    <source>
        <strain evidence="7 12">PA-W36</strain>
    </source>
</reference>
<name>A0A069PZ16_PSEAI</name>
<keyword evidence="2" id="KW-0732">Signal</keyword>
<dbReference type="Proteomes" id="UP000270834">
    <property type="component" value="Unassembled WGS sequence"/>
</dbReference>
<sequence>MKRNVFAAILLGMATTLAVQASFADESSLMENRMVQLNQHAIEQAQQQQATAPTASDTDAQG</sequence>
<evidence type="ECO:0000313" key="3">
    <source>
        <dbReference type="EMBL" id="CRP01378.1"/>
    </source>
</evidence>
<reference evidence="8" key="9">
    <citation type="submission" date="2023-10" db="EMBL/GenBank/DDBJ databases">
        <title>Pathogen: clinical or host-associated sample.</title>
        <authorList>
            <person name="Hergert J."/>
            <person name="Casey R."/>
            <person name="Wagner J."/>
            <person name="Young E.L."/>
            <person name="Oakeson K.F."/>
        </authorList>
    </citation>
    <scope>NUCLEOTIDE SEQUENCE</scope>
    <source>
        <strain evidence="8">2021CK-01020</strain>
    </source>
</reference>
<dbReference type="EMBL" id="NFFZ01000022">
    <property type="protein sequence ID" value="OTI56342.1"/>
    <property type="molecule type" value="Genomic_DNA"/>
</dbReference>
<feature type="signal peptide" evidence="2">
    <location>
        <begin position="1"/>
        <end position="24"/>
    </location>
</feature>
<reference evidence="7 12" key="4">
    <citation type="submission" date="2017-08" db="EMBL/GenBank/DDBJ databases">
        <authorList>
            <person name="Feschi L."/>
            <person name="Jeukens J."/>
            <person name="Emond-Rheault J.-G."/>
            <person name="Kukavica-Ibrulj I."/>
            <person name="Boyle B."/>
            <person name="Levesque R.C."/>
        </authorList>
    </citation>
    <scope>NUCLEOTIDE SEQUENCE [LARGE SCALE GENOMIC DNA]</scope>
    <source>
        <strain evidence="7 12">PA-W36</strain>
    </source>
</reference>
<dbReference type="EMBL" id="WOAD01000001">
    <property type="protein sequence ID" value="MUI33528.1"/>
    <property type="molecule type" value="Genomic_DNA"/>
</dbReference>
<dbReference type="Proteomes" id="UP000433532">
    <property type="component" value="Unassembled WGS sequence"/>
</dbReference>
<accession>A0A069PZ16</accession>
<evidence type="ECO:0000313" key="12">
    <source>
        <dbReference type="Proteomes" id="UP000284767"/>
    </source>
</evidence>
<evidence type="ECO:0000313" key="4">
    <source>
        <dbReference type="EMBL" id="MUI33528.1"/>
    </source>
</evidence>
<dbReference type="EMBL" id="NSNE01000002">
    <property type="protein sequence ID" value="RPM21720.1"/>
    <property type="molecule type" value="Genomic_DNA"/>
</dbReference>
<dbReference type="Proteomes" id="UP001297540">
    <property type="component" value="Chromosome"/>
</dbReference>
<reference evidence="3" key="1">
    <citation type="submission" date="2015-06" db="EMBL/GenBank/DDBJ databases">
        <authorList>
            <person name="Radhakrishnan R."/>
            <person name="Underwood A."/>
            <person name="Al-Shahib A."/>
        </authorList>
    </citation>
    <scope>NUCLEOTIDE SEQUENCE</scope>
    <source>
        <strain evidence="3">P19_London_7_VIM_2_05_10</strain>
    </source>
</reference>
<evidence type="ECO:0000256" key="1">
    <source>
        <dbReference type="SAM" id="MobiDB-lite"/>
    </source>
</evidence>
<evidence type="ECO:0000313" key="10">
    <source>
        <dbReference type="Proteomes" id="UP000194857"/>
    </source>
</evidence>
<reference evidence="5 10" key="3">
    <citation type="submission" date="2017-05" db="EMBL/GenBank/DDBJ databases">
        <authorList>
            <person name="Song R."/>
            <person name="Chenine A.L."/>
            <person name="Ruprecht R.M."/>
        </authorList>
    </citation>
    <scope>NUCLEOTIDE SEQUENCE [LARGE SCALE GENOMIC DNA]</scope>
    <source>
        <strain evidence="5 10">S567_C10_BS</strain>
    </source>
</reference>
<gene>
    <name evidence="6" type="ORF">ALP65_01254</name>
    <name evidence="5" type="ORF">CAZ10_29970</name>
    <name evidence="4" type="ORF">GNQ48_00815</name>
    <name evidence="7" type="ORF">IPC1295_05490</name>
    <name evidence="8" type="ORF">L4V69_22005</name>
    <name evidence="3" type="ORF">PAERUG_P19_London_7_VIM_2_05_10_03153</name>
</gene>
<dbReference type="OMA" id="MENRMVR"/>
<evidence type="ECO:0000313" key="9">
    <source>
        <dbReference type="Proteomes" id="UP000045039"/>
    </source>
</evidence>
<dbReference type="Proteomes" id="UP000045039">
    <property type="component" value="Unassembled WGS sequence"/>
</dbReference>
<dbReference type="EMBL" id="CVVU01000202">
    <property type="protein sequence ID" value="CRP01378.1"/>
    <property type="molecule type" value="Genomic_DNA"/>
</dbReference>
<evidence type="ECO:0000256" key="2">
    <source>
        <dbReference type="SAM" id="SignalP"/>
    </source>
</evidence>